<dbReference type="CDD" id="cd18793">
    <property type="entry name" value="SF2_C_SNF"/>
    <property type="match status" value="1"/>
</dbReference>
<feature type="compositionally biased region" description="Acidic residues" evidence="7">
    <location>
        <begin position="533"/>
        <end position="547"/>
    </location>
</feature>
<feature type="region of interest" description="Disordered" evidence="7">
    <location>
        <begin position="59"/>
        <end position="109"/>
    </location>
</feature>
<evidence type="ECO:0000259" key="8">
    <source>
        <dbReference type="PROSITE" id="PS51194"/>
    </source>
</evidence>
<dbReference type="SUPFAM" id="SSF52540">
    <property type="entry name" value="P-loop containing nucleoside triphosphate hydrolases"/>
    <property type="match status" value="1"/>
</dbReference>
<dbReference type="Pfam" id="PF00271">
    <property type="entry name" value="Helicase_C"/>
    <property type="match status" value="1"/>
</dbReference>
<dbReference type="EnsemblPlants" id="KQL30735">
    <property type="protein sequence ID" value="KQL30735"/>
    <property type="gene ID" value="SETIT_016130mg"/>
</dbReference>
<dbReference type="InterPro" id="IPR049730">
    <property type="entry name" value="SNF2/RAD54-like_C"/>
</dbReference>
<feature type="compositionally biased region" description="Basic and acidic residues" evidence="7">
    <location>
        <begin position="463"/>
        <end position="487"/>
    </location>
</feature>
<dbReference type="GO" id="GO:0004386">
    <property type="term" value="F:helicase activity"/>
    <property type="evidence" value="ECO:0007669"/>
    <property type="project" value="UniProtKB-KW"/>
</dbReference>
<dbReference type="STRING" id="4555.K3YPD8"/>
<dbReference type="SMART" id="SM00490">
    <property type="entry name" value="HELICc"/>
    <property type="match status" value="1"/>
</dbReference>
<evidence type="ECO:0000313" key="10">
    <source>
        <dbReference type="Proteomes" id="UP000004995"/>
    </source>
</evidence>
<evidence type="ECO:0000256" key="1">
    <source>
        <dbReference type="ARBA" id="ARBA00004123"/>
    </source>
</evidence>
<keyword evidence="3" id="KW-0378">Hydrolase</keyword>
<feature type="compositionally biased region" description="Low complexity" evidence="7">
    <location>
        <begin position="73"/>
        <end position="83"/>
    </location>
</feature>
<accession>K3YPD8</accession>
<dbReference type="InterPro" id="IPR027417">
    <property type="entry name" value="P-loop_NTPase"/>
</dbReference>
<sequence length="1222" mass="133273">MPRVVVFIDSDEDDEGGGGQAGRVLGKGAAIAGGGEALQPVNDVGLNPVGPGALGLAVVPIPPRKENPRALSRPRAQNPRAAPSSPPPVAAARAPARPQPEIINISDEEDGVDAGFRGVLPLRMVEGGGSGLRLIKDEPFDDSGGDWARSASAKPPPALAAAAAPPGTSYAKRKRKREPSRLKPDARGDNRALDRSSSASGTGRRAMGSSSASRERNSVKSRESGREGAGGRSVSSKKSFVPSEESSGAPGNARHGGSTRSGESRCAPGKARRGGSTRSGESRCAPGKARRGGSTRSGESRCAPGKARRGGSTRSGERSNNALPAGWVGTTVGSRIRSRSRQQARVQYATYSARVPSEETEEDEDAEEVQEQEKKKGEEVEVMEVDEQEESGSDTEVAQESEQEEAAKGRSKQNGHGHSEEVQVQVQVQEHEQKTAGDMEVMEEEDSGSGNEVSQESEQEEAVEARSRQNGHGDSEEVQEQEQKTGEDVEVDEDSRSGNEISQASENEESEVGEKEMLEEEGDNQEDSHSIYDGEDEEEDGESEDDGHELGETGEVQPLTSSNAMAGGSVRSGGDGPRVFKRRIFEGICLLENPDSVGYVAKGIQGRTRSQRKCKDKKLLKRGTFSKPYNIDIPDSTSESEEDIVPPALQGGLMSSSDEDSRIFGKRKRRRARNKRWRKGLSTSSDESKEYRAYARDAGGAFRRLKKGASNLQVGKGGSNPGRAKYNGPNGGNPTDMANAQDGISFKRKAHTMRMKKRGRAAKDAYDELLNTLFAGWENHIDVPDHAENGNSLPLVFSFGDEDEPYEKTENDKYQEDLWRECGIAFESMNIGSHEEDGQAVPPAEEASCKNGKHEFIIDEQIGVRCKHCHVVDLEIRHVLPAMGKISAERELAIEPELDSMFKEMLNIFEENDVLVSNGHGVPCNFGGRRAGSVWDLIPGVKEDMFPHQQDAFEFIMEKTIAMGLDAEYKISLASIHPSLIARAKLSEKEESMVDKPKLESLRSSPSEGVKTRFVLEIVNLCEALNERVLVFSQYLDPLSLIMEQLKARFNWAEGKEILLMSGNVLVKNRQTMMETFNNMKSKAKVMLASTKACCEGITLIGASRVVLLDVVWNPSVGRQAIGRAYRIGQEKIVYTYNLIAEGTAEKSKYDRQAKKEHMSKLLFSKEVEHGDLPPELTLNDRILEEMTAREDLKKLFVKIYIDNQTDGSPGETEKNTTCAHA</sequence>
<dbReference type="EMBL" id="AGNK02000464">
    <property type="status" value="NOT_ANNOTATED_CDS"/>
    <property type="molecule type" value="Genomic_DNA"/>
</dbReference>
<feature type="compositionally biased region" description="Low complexity" evidence="7">
    <location>
        <begin position="90"/>
        <end position="100"/>
    </location>
</feature>
<dbReference type="EMBL" id="AGNK02000463">
    <property type="status" value="NOT_ANNOTATED_CDS"/>
    <property type="molecule type" value="Genomic_DNA"/>
</dbReference>
<evidence type="ECO:0000256" key="5">
    <source>
        <dbReference type="ARBA" id="ARBA00022840"/>
    </source>
</evidence>
<proteinExistence type="predicted"/>
<dbReference type="Proteomes" id="UP000004995">
    <property type="component" value="Unassembled WGS sequence"/>
</dbReference>
<evidence type="ECO:0000256" key="3">
    <source>
        <dbReference type="ARBA" id="ARBA00022801"/>
    </source>
</evidence>
<feature type="compositionally biased region" description="Basic and acidic residues" evidence="7">
    <location>
        <begin position="179"/>
        <end position="194"/>
    </location>
</feature>
<name>K3YPD8_SETIT</name>
<organism evidence="9 10">
    <name type="scientific">Setaria italica</name>
    <name type="common">Foxtail millet</name>
    <name type="synonym">Panicum italicum</name>
    <dbReference type="NCBI Taxonomy" id="4555"/>
    <lineage>
        <taxon>Eukaryota</taxon>
        <taxon>Viridiplantae</taxon>
        <taxon>Streptophyta</taxon>
        <taxon>Embryophyta</taxon>
        <taxon>Tracheophyta</taxon>
        <taxon>Spermatophyta</taxon>
        <taxon>Magnoliopsida</taxon>
        <taxon>Liliopsida</taxon>
        <taxon>Poales</taxon>
        <taxon>Poaceae</taxon>
        <taxon>PACMAD clade</taxon>
        <taxon>Panicoideae</taxon>
        <taxon>Panicodae</taxon>
        <taxon>Paniceae</taxon>
        <taxon>Cenchrinae</taxon>
        <taxon>Setaria</taxon>
    </lineage>
</organism>
<feature type="compositionally biased region" description="Basic and acidic residues" evidence="7">
    <location>
        <begin position="213"/>
        <end position="226"/>
    </location>
</feature>
<feature type="region of interest" description="Disordered" evidence="7">
    <location>
        <begin position="648"/>
        <end position="688"/>
    </location>
</feature>
<feature type="compositionally biased region" description="Acidic residues" evidence="7">
    <location>
        <begin position="506"/>
        <end position="525"/>
    </location>
</feature>
<dbReference type="eggNOG" id="KOG0390">
    <property type="taxonomic scope" value="Eukaryota"/>
</dbReference>
<dbReference type="PROSITE" id="PS51194">
    <property type="entry name" value="HELICASE_CTER"/>
    <property type="match status" value="1"/>
</dbReference>
<keyword evidence="6" id="KW-0539">Nucleus</keyword>
<protein>
    <recommendedName>
        <fullName evidence="8">Helicase C-terminal domain-containing protein</fullName>
    </recommendedName>
</protein>
<keyword evidence="2" id="KW-0547">Nucleotide-binding</keyword>
<feature type="compositionally biased region" description="Acidic residues" evidence="7">
    <location>
        <begin position="358"/>
        <end position="370"/>
    </location>
</feature>
<dbReference type="InParanoid" id="K3YPD8"/>
<dbReference type="Gramene" id="KQL30735">
    <property type="protein sequence ID" value="KQL30735"/>
    <property type="gene ID" value="SETIT_016130mg"/>
</dbReference>
<feature type="domain" description="Helicase C-terminal" evidence="8">
    <location>
        <begin position="1017"/>
        <end position="1174"/>
    </location>
</feature>
<dbReference type="GO" id="GO:0005634">
    <property type="term" value="C:nucleus"/>
    <property type="evidence" value="ECO:0007669"/>
    <property type="project" value="UniProtKB-SubCell"/>
</dbReference>
<dbReference type="AlphaFoldDB" id="K3YPD8"/>
<evidence type="ECO:0000256" key="7">
    <source>
        <dbReference type="SAM" id="MobiDB-lite"/>
    </source>
</evidence>
<keyword evidence="10" id="KW-1185">Reference proteome</keyword>
<dbReference type="GO" id="GO:0005524">
    <property type="term" value="F:ATP binding"/>
    <property type="evidence" value="ECO:0007669"/>
    <property type="project" value="UniProtKB-KW"/>
</dbReference>
<dbReference type="GO" id="GO:0016787">
    <property type="term" value="F:hydrolase activity"/>
    <property type="evidence" value="ECO:0007669"/>
    <property type="project" value="UniProtKB-KW"/>
</dbReference>
<reference evidence="10" key="1">
    <citation type="journal article" date="2012" name="Nat. Biotechnol.">
        <title>Reference genome sequence of the model plant Setaria.</title>
        <authorList>
            <person name="Bennetzen J.L."/>
            <person name="Schmutz J."/>
            <person name="Wang H."/>
            <person name="Percifield R."/>
            <person name="Hawkins J."/>
            <person name="Pontaroli A.C."/>
            <person name="Estep M."/>
            <person name="Feng L."/>
            <person name="Vaughn J.N."/>
            <person name="Grimwood J."/>
            <person name="Jenkins J."/>
            <person name="Barry K."/>
            <person name="Lindquist E."/>
            <person name="Hellsten U."/>
            <person name="Deshpande S."/>
            <person name="Wang X."/>
            <person name="Wu X."/>
            <person name="Mitros T."/>
            <person name="Triplett J."/>
            <person name="Yang X."/>
            <person name="Ye C.Y."/>
            <person name="Mauro-Herrera M."/>
            <person name="Wang L."/>
            <person name="Li P."/>
            <person name="Sharma M."/>
            <person name="Sharma R."/>
            <person name="Ronald P.C."/>
            <person name="Panaud O."/>
            <person name="Kellogg E.A."/>
            <person name="Brutnell T.P."/>
            <person name="Doust A.N."/>
            <person name="Tuskan G.A."/>
            <person name="Rokhsar D."/>
            <person name="Devos K.M."/>
        </authorList>
    </citation>
    <scope>NUCLEOTIDE SEQUENCE [LARGE SCALE GENOMIC DNA]</scope>
    <source>
        <strain evidence="10">cv. Yugu1</strain>
    </source>
</reference>
<evidence type="ECO:0000256" key="2">
    <source>
        <dbReference type="ARBA" id="ARBA00022741"/>
    </source>
</evidence>
<evidence type="ECO:0000313" key="9">
    <source>
        <dbReference type="EnsemblPlants" id="KQL30735"/>
    </source>
</evidence>
<keyword evidence="4" id="KW-0347">Helicase</keyword>
<dbReference type="GO" id="GO:0080188">
    <property type="term" value="P:gene silencing by siRNA-directed DNA methylation"/>
    <property type="evidence" value="ECO:0007669"/>
    <property type="project" value="InterPro"/>
</dbReference>
<dbReference type="Gene3D" id="3.40.50.300">
    <property type="entry name" value="P-loop containing nucleotide triphosphate hydrolases"/>
    <property type="match status" value="1"/>
</dbReference>
<dbReference type="PANTHER" id="PTHR45821">
    <property type="entry name" value="SNF2 DOMAIN-CONTAINING PROTEIN CLASSY 2-RELATED"/>
    <property type="match status" value="1"/>
</dbReference>
<feature type="compositionally biased region" description="Low complexity" evidence="7">
    <location>
        <begin position="195"/>
        <end position="212"/>
    </location>
</feature>
<feature type="region of interest" description="Disordered" evidence="7">
    <location>
        <begin position="711"/>
        <end position="740"/>
    </location>
</feature>
<evidence type="ECO:0000256" key="4">
    <source>
        <dbReference type="ARBA" id="ARBA00022806"/>
    </source>
</evidence>
<comment type="subcellular location">
    <subcellularLocation>
        <location evidence="1">Nucleus</location>
    </subcellularLocation>
</comment>
<dbReference type="HOGENOM" id="CLU_004404_3_0_1"/>
<feature type="compositionally biased region" description="Basic residues" evidence="7">
    <location>
        <begin position="664"/>
        <end position="679"/>
    </location>
</feature>
<evidence type="ECO:0000256" key="6">
    <source>
        <dbReference type="ARBA" id="ARBA00023242"/>
    </source>
</evidence>
<feature type="compositionally biased region" description="Low complexity" evidence="7">
    <location>
        <begin position="148"/>
        <end position="170"/>
    </location>
</feature>
<reference evidence="9" key="2">
    <citation type="submission" date="2018-08" db="UniProtKB">
        <authorList>
            <consortium name="EnsemblPlants"/>
        </authorList>
    </citation>
    <scope>IDENTIFICATION</scope>
    <source>
        <strain evidence="9">Yugu1</strain>
    </source>
</reference>
<dbReference type="InterPro" id="IPR001650">
    <property type="entry name" value="Helicase_C-like"/>
</dbReference>
<feature type="region of interest" description="Disordered" evidence="7">
    <location>
        <begin position="127"/>
        <end position="577"/>
    </location>
</feature>
<keyword evidence="5" id="KW-0067">ATP-binding</keyword>
<feature type="compositionally biased region" description="Acidic residues" evidence="7">
    <location>
        <begin position="380"/>
        <end position="404"/>
    </location>
</feature>
<dbReference type="PANTHER" id="PTHR45821:SF5">
    <property type="entry name" value="SNF2 DOMAIN-CONTAINING PROTEIN CLASSY 4"/>
    <property type="match status" value="1"/>
</dbReference>
<dbReference type="InterPro" id="IPR044567">
    <property type="entry name" value="CLSY/DRD1"/>
</dbReference>
<dbReference type="OMA" id="EPLELMM"/>